<dbReference type="InterPro" id="IPR047640">
    <property type="entry name" value="RpiR-like"/>
</dbReference>
<dbReference type="Gene3D" id="3.40.50.10490">
    <property type="entry name" value="Glucose-6-phosphate isomerase like protein, domain 1"/>
    <property type="match status" value="1"/>
</dbReference>
<proteinExistence type="predicted"/>
<dbReference type="PANTHER" id="PTHR30514:SF18">
    <property type="entry name" value="RPIR-FAMILY TRANSCRIPTIONAL REGULATOR"/>
    <property type="match status" value="1"/>
</dbReference>
<evidence type="ECO:0000313" key="3">
    <source>
        <dbReference type="Proteomes" id="UP000028252"/>
    </source>
</evidence>
<accession>A0A081FY91</accession>
<dbReference type="InterPro" id="IPR000281">
    <property type="entry name" value="HTH_RpiR"/>
</dbReference>
<dbReference type="GO" id="GO:0097367">
    <property type="term" value="F:carbohydrate derivative binding"/>
    <property type="evidence" value="ECO:0007669"/>
    <property type="project" value="InterPro"/>
</dbReference>
<reference evidence="2 3" key="1">
    <citation type="submission" date="2014-04" db="EMBL/GenBank/DDBJ databases">
        <title>Marinobacterium kochiensis sp. nov., isolated from sediment sample collected from Kochi backwaters in Kerala, India.</title>
        <authorList>
            <person name="Singh A."/>
            <person name="Pinnaka A.K."/>
        </authorList>
    </citation>
    <scope>NUCLEOTIDE SEQUENCE [LARGE SCALE GENOMIC DNA]</scope>
    <source>
        <strain evidence="2 3">AK27</strain>
    </source>
</reference>
<dbReference type="Gene3D" id="1.10.10.10">
    <property type="entry name" value="Winged helix-like DNA-binding domain superfamily/Winged helix DNA-binding domain"/>
    <property type="match status" value="1"/>
</dbReference>
<dbReference type="SUPFAM" id="SSF53697">
    <property type="entry name" value="SIS domain"/>
    <property type="match status" value="1"/>
</dbReference>
<dbReference type="PATRIC" id="fig|1232683.4.peg.2234"/>
<dbReference type="PANTHER" id="PTHR30514">
    <property type="entry name" value="GLUCOKINASE"/>
    <property type="match status" value="1"/>
</dbReference>
<keyword evidence="3" id="KW-1185">Reference proteome</keyword>
<protein>
    <submittedName>
        <fullName evidence="2">Transcriptional regulator, RpiR family</fullName>
    </submittedName>
</protein>
<evidence type="ECO:0000313" key="2">
    <source>
        <dbReference type="EMBL" id="KEA63496.1"/>
    </source>
</evidence>
<dbReference type="OrthoDB" id="9814005at2"/>
<dbReference type="GO" id="GO:0003677">
    <property type="term" value="F:DNA binding"/>
    <property type="evidence" value="ECO:0007669"/>
    <property type="project" value="InterPro"/>
</dbReference>
<dbReference type="GO" id="GO:0003700">
    <property type="term" value="F:DNA-binding transcription factor activity"/>
    <property type="evidence" value="ECO:0007669"/>
    <property type="project" value="InterPro"/>
</dbReference>
<dbReference type="STRING" id="1232683.ADIMK_2275"/>
<evidence type="ECO:0000259" key="1">
    <source>
        <dbReference type="PROSITE" id="PS51071"/>
    </source>
</evidence>
<sequence length="292" mass="32039">MENLFSSHSQSVAPRLAKKLQASMPQLSASEARVAQYVLLNLHQMGFETGASIAKNAAVSPITVSRFFNKLGFKGISALKRELKQEMTEVEGEGPQADSPGKPLHYEQTLAAESQALAGIARQVQSEMWSDMTRVVADAQRVFVTGFQSVRGLSEDFGKRLGLARDGVQYISAHDSMLSEWIAIHADAEGRHACLVLIDVVPYAGEGRILCQMAAELGMELIIITDESCHWATEYTRYVVYAKSRTGLFLESTSALTLALNMLVDSVAAVNPEISADRSERWQAITRRLGLF</sequence>
<dbReference type="EMBL" id="JMQN01000036">
    <property type="protein sequence ID" value="KEA63496.1"/>
    <property type="molecule type" value="Genomic_DNA"/>
</dbReference>
<gene>
    <name evidence="2" type="ORF">ADIMK_2275</name>
</gene>
<dbReference type="GO" id="GO:1901135">
    <property type="term" value="P:carbohydrate derivative metabolic process"/>
    <property type="evidence" value="ECO:0007669"/>
    <property type="project" value="InterPro"/>
</dbReference>
<dbReference type="AlphaFoldDB" id="A0A081FY91"/>
<dbReference type="InterPro" id="IPR046348">
    <property type="entry name" value="SIS_dom_sf"/>
</dbReference>
<dbReference type="PROSITE" id="PS51071">
    <property type="entry name" value="HTH_RPIR"/>
    <property type="match status" value="1"/>
</dbReference>
<dbReference type="InterPro" id="IPR009057">
    <property type="entry name" value="Homeodomain-like_sf"/>
</dbReference>
<dbReference type="Pfam" id="PF01418">
    <property type="entry name" value="HTH_6"/>
    <property type="match status" value="1"/>
</dbReference>
<name>A0A081FY91_9GAMM</name>
<dbReference type="SUPFAM" id="SSF46689">
    <property type="entry name" value="Homeodomain-like"/>
    <property type="match status" value="1"/>
</dbReference>
<dbReference type="eggNOG" id="COG1737">
    <property type="taxonomic scope" value="Bacteria"/>
</dbReference>
<comment type="caution">
    <text evidence="2">The sequence shown here is derived from an EMBL/GenBank/DDBJ whole genome shotgun (WGS) entry which is preliminary data.</text>
</comment>
<dbReference type="RefSeq" id="WP_036188023.1">
    <property type="nucleotide sequence ID" value="NZ_JMQN01000036.1"/>
</dbReference>
<dbReference type="InterPro" id="IPR036388">
    <property type="entry name" value="WH-like_DNA-bd_sf"/>
</dbReference>
<organism evidence="2 3">
    <name type="scientific">Marinobacterium lacunae</name>
    <dbReference type="NCBI Taxonomy" id="1232683"/>
    <lineage>
        <taxon>Bacteria</taxon>
        <taxon>Pseudomonadati</taxon>
        <taxon>Pseudomonadota</taxon>
        <taxon>Gammaproteobacteria</taxon>
        <taxon>Oceanospirillales</taxon>
        <taxon>Oceanospirillaceae</taxon>
        <taxon>Marinobacterium</taxon>
    </lineage>
</organism>
<feature type="domain" description="HTH rpiR-type" evidence="1">
    <location>
        <begin position="14"/>
        <end position="90"/>
    </location>
</feature>
<dbReference type="Proteomes" id="UP000028252">
    <property type="component" value="Unassembled WGS sequence"/>
</dbReference>